<protein>
    <recommendedName>
        <fullName evidence="3">DUF465 domain-containing protein</fullName>
    </recommendedName>
</protein>
<gene>
    <name evidence="1" type="ORF">JANAI62_15470</name>
</gene>
<dbReference type="EMBL" id="BPFH01000002">
    <property type="protein sequence ID" value="GIT94924.1"/>
    <property type="molecule type" value="Genomic_DNA"/>
</dbReference>
<comment type="caution">
    <text evidence="1">The sequence shown here is derived from an EMBL/GenBank/DDBJ whole genome shotgun (WGS) entry which is preliminary data.</text>
</comment>
<dbReference type="InterPro" id="IPR038444">
    <property type="entry name" value="DUF465_sf"/>
</dbReference>
<accession>A0ABQ4NKK9</accession>
<sequence length="73" mass="8579">MTQPPQEMTQQDMLRVRLEVLRQDHRDLDTAISAIEESRNPDMLAVKRLKKQKLLLKDRIARIEDELTPDIIA</sequence>
<organism evidence="1 2">
    <name type="scientific">Jannaschia pagri</name>
    <dbReference type="NCBI Taxonomy" id="2829797"/>
    <lineage>
        <taxon>Bacteria</taxon>
        <taxon>Pseudomonadati</taxon>
        <taxon>Pseudomonadota</taxon>
        <taxon>Alphaproteobacteria</taxon>
        <taxon>Rhodobacterales</taxon>
        <taxon>Roseobacteraceae</taxon>
        <taxon>Jannaschia</taxon>
    </lineage>
</organism>
<evidence type="ECO:0000313" key="2">
    <source>
        <dbReference type="Proteomes" id="UP000786693"/>
    </source>
</evidence>
<dbReference type="Proteomes" id="UP000786693">
    <property type="component" value="Unassembled WGS sequence"/>
</dbReference>
<dbReference type="InterPro" id="IPR007420">
    <property type="entry name" value="DUF465"/>
</dbReference>
<evidence type="ECO:0000313" key="1">
    <source>
        <dbReference type="EMBL" id="GIT94924.1"/>
    </source>
</evidence>
<keyword evidence="2" id="KW-1185">Reference proteome</keyword>
<dbReference type="Pfam" id="PF04325">
    <property type="entry name" value="DUF465"/>
    <property type="match status" value="1"/>
</dbReference>
<dbReference type="Gene3D" id="6.10.280.50">
    <property type="match status" value="1"/>
</dbReference>
<evidence type="ECO:0008006" key="3">
    <source>
        <dbReference type="Google" id="ProtNLM"/>
    </source>
</evidence>
<name>A0ABQ4NKK9_9RHOB</name>
<proteinExistence type="predicted"/>
<reference evidence="1 2" key="1">
    <citation type="submission" date="2021-05" db="EMBL/GenBank/DDBJ databases">
        <title>Bacteria Genome sequencing.</title>
        <authorList>
            <person name="Takabe Y."/>
            <person name="Nakajima Y."/>
            <person name="Suzuki S."/>
            <person name="Shiozaki T."/>
        </authorList>
    </citation>
    <scope>NUCLEOTIDE SEQUENCE [LARGE SCALE GENOMIC DNA]</scope>
    <source>
        <strain evidence="1 2">AI_62</strain>
    </source>
</reference>
<dbReference type="RefSeq" id="WP_220748415.1">
    <property type="nucleotide sequence ID" value="NZ_BPFH01000002.1"/>
</dbReference>